<keyword evidence="5" id="KW-1185">Reference proteome</keyword>
<keyword evidence="2" id="KW-1133">Transmembrane helix</keyword>
<feature type="domain" description="FAD dependent oxidoreductase" evidence="3">
    <location>
        <begin position="12"/>
        <end position="401"/>
    </location>
</feature>
<sequence length="422" mass="44641">MSAGKNDGSKTIAIIGAGIVGVSTAIWLQRDGHKVILIDGKGIGEGASYGNGGVLASCSIVPVTTPGLLRKAPGMLFDPGQPLFLKWSYLPKLAPWLIKYLGHANAADTKRIAAAMAPLVGDSLSEHQALSAGTGAEAWVKPDDYLFLYRDRAHFEGDAFGWSIRKAHGFKWEELEGPAFKSFDPAFGPEQGFAVRLGDHGRISDPGAYVKALGAHVMASGGRLIEGNAEAIIEEGGKVSGVRAGGETIACDAVVLAAGVWSGPLARQLGLKVPLESERGYHLELWEPNIMPRSPVMIASGKFVATPMDGRLRLAGIVEFGGLDAPPSKAPLALLEKNIRAAIPGISWKHKTEWLGHRPAPADSIPVIGESPVMRGAFMGFGHHHVGLTGGPKTGRMLAQMISGRRPNFDMSPYAPSRFQSG</sequence>
<dbReference type="Gene3D" id="3.50.50.60">
    <property type="entry name" value="FAD/NAD(P)-binding domain"/>
    <property type="match status" value="2"/>
</dbReference>
<dbReference type="SUPFAM" id="SSF54373">
    <property type="entry name" value="FAD-linked reductases, C-terminal domain"/>
    <property type="match status" value="1"/>
</dbReference>
<organism evidence="4 5">
    <name type="scientific">Hoeflea alexandrii</name>
    <dbReference type="NCBI Taxonomy" id="288436"/>
    <lineage>
        <taxon>Bacteria</taxon>
        <taxon>Pseudomonadati</taxon>
        <taxon>Pseudomonadota</taxon>
        <taxon>Alphaproteobacteria</taxon>
        <taxon>Hyphomicrobiales</taxon>
        <taxon>Rhizobiaceae</taxon>
        <taxon>Hoeflea</taxon>
    </lineage>
</organism>
<dbReference type="SUPFAM" id="SSF51905">
    <property type="entry name" value="FAD/NAD(P)-binding domain"/>
    <property type="match status" value="1"/>
</dbReference>
<evidence type="ECO:0000256" key="1">
    <source>
        <dbReference type="ARBA" id="ARBA00023002"/>
    </source>
</evidence>
<dbReference type="InterPro" id="IPR006076">
    <property type="entry name" value="FAD-dep_OxRdtase"/>
</dbReference>
<protein>
    <submittedName>
        <fullName evidence="4">FAD-dependent oxidoreductase</fullName>
    </submittedName>
</protein>
<dbReference type="InterPro" id="IPR036188">
    <property type="entry name" value="FAD/NAD-bd_sf"/>
</dbReference>
<reference evidence="4 5" key="1">
    <citation type="submission" date="2020-01" db="EMBL/GenBank/DDBJ databases">
        <title>Genomes of bacteria type strains.</title>
        <authorList>
            <person name="Chen J."/>
            <person name="Zhu S."/>
            <person name="Yang J."/>
        </authorList>
    </citation>
    <scope>NUCLEOTIDE SEQUENCE [LARGE SCALE GENOMIC DNA]</scope>
    <source>
        <strain evidence="4 5">DSM 16655</strain>
    </source>
</reference>
<evidence type="ECO:0000313" key="5">
    <source>
        <dbReference type="Proteomes" id="UP001320715"/>
    </source>
</evidence>
<dbReference type="Pfam" id="PF01266">
    <property type="entry name" value="DAO"/>
    <property type="match status" value="1"/>
</dbReference>
<proteinExistence type="predicted"/>
<dbReference type="PANTHER" id="PTHR13847:SF289">
    <property type="entry name" value="GLYCINE OXIDASE"/>
    <property type="match status" value="1"/>
</dbReference>
<feature type="transmembrane region" description="Helical" evidence="2">
    <location>
        <begin position="12"/>
        <end position="28"/>
    </location>
</feature>
<gene>
    <name evidence="4" type="ORF">GTW23_05000</name>
</gene>
<dbReference type="RefSeq" id="WP_252914858.1">
    <property type="nucleotide sequence ID" value="NZ_JAAAML010000001.1"/>
</dbReference>
<dbReference type="EMBL" id="JAAAML010000001">
    <property type="protein sequence ID" value="MCO6407525.1"/>
    <property type="molecule type" value="Genomic_DNA"/>
</dbReference>
<dbReference type="Gene3D" id="3.30.9.10">
    <property type="entry name" value="D-Amino Acid Oxidase, subunit A, domain 2"/>
    <property type="match status" value="1"/>
</dbReference>
<name>A0ABT1CPN2_9HYPH</name>
<dbReference type="PANTHER" id="PTHR13847">
    <property type="entry name" value="SARCOSINE DEHYDROGENASE-RELATED"/>
    <property type="match status" value="1"/>
</dbReference>
<keyword evidence="1" id="KW-0560">Oxidoreductase</keyword>
<comment type="caution">
    <text evidence="4">The sequence shown here is derived from an EMBL/GenBank/DDBJ whole genome shotgun (WGS) entry which is preliminary data.</text>
</comment>
<evidence type="ECO:0000313" key="4">
    <source>
        <dbReference type="EMBL" id="MCO6407525.1"/>
    </source>
</evidence>
<evidence type="ECO:0000259" key="3">
    <source>
        <dbReference type="Pfam" id="PF01266"/>
    </source>
</evidence>
<accession>A0ABT1CPN2</accession>
<keyword evidence="2" id="KW-0812">Transmembrane</keyword>
<dbReference type="Proteomes" id="UP001320715">
    <property type="component" value="Unassembled WGS sequence"/>
</dbReference>
<evidence type="ECO:0000256" key="2">
    <source>
        <dbReference type="SAM" id="Phobius"/>
    </source>
</evidence>
<keyword evidence="2" id="KW-0472">Membrane</keyword>